<proteinExistence type="predicted"/>
<reference evidence="2" key="2">
    <citation type="submission" date="2023-06" db="EMBL/GenBank/DDBJ databases">
        <authorList>
            <consortium name="Lawrence Berkeley National Laboratory"/>
            <person name="Haridas S."/>
            <person name="Hensen N."/>
            <person name="Bonometti L."/>
            <person name="Westerberg I."/>
            <person name="Brannstrom I.O."/>
            <person name="Guillou S."/>
            <person name="Cros-Aarteil S."/>
            <person name="Calhoun S."/>
            <person name="Kuo A."/>
            <person name="Mondo S."/>
            <person name="Pangilinan J."/>
            <person name="Riley R."/>
            <person name="Labutti K."/>
            <person name="Andreopoulos B."/>
            <person name="Lipzen A."/>
            <person name="Chen C."/>
            <person name="Yanf M."/>
            <person name="Daum C."/>
            <person name="Ng V."/>
            <person name="Clum A."/>
            <person name="Steindorff A."/>
            <person name="Ohm R."/>
            <person name="Martin F."/>
            <person name="Silar P."/>
            <person name="Natvig D."/>
            <person name="Lalanne C."/>
            <person name="Gautier V."/>
            <person name="Ament-Velasquez S.L."/>
            <person name="Kruys A."/>
            <person name="Hutchinson M.I."/>
            <person name="Powell A.J."/>
            <person name="Barry K."/>
            <person name="Miller A.N."/>
            <person name="Grigoriev I.V."/>
            <person name="Debuchy R."/>
            <person name="Gladieux P."/>
            <person name="Thoren M.H."/>
            <person name="Johannesson H."/>
        </authorList>
    </citation>
    <scope>NUCLEOTIDE SEQUENCE</scope>
    <source>
        <strain evidence="2">CBS 958.72</strain>
    </source>
</reference>
<organism evidence="2 3">
    <name type="scientific">Lasiosphaeria ovina</name>
    <dbReference type="NCBI Taxonomy" id="92902"/>
    <lineage>
        <taxon>Eukaryota</taxon>
        <taxon>Fungi</taxon>
        <taxon>Dikarya</taxon>
        <taxon>Ascomycota</taxon>
        <taxon>Pezizomycotina</taxon>
        <taxon>Sordariomycetes</taxon>
        <taxon>Sordariomycetidae</taxon>
        <taxon>Sordariales</taxon>
        <taxon>Lasiosphaeriaceae</taxon>
        <taxon>Lasiosphaeria</taxon>
    </lineage>
</organism>
<dbReference type="Proteomes" id="UP001287356">
    <property type="component" value="Unassembled WGS sequence"/>
</dbReference>
<sequence length="437" mass="48605">MASLFKEEEDVHMEDVFGADALFDAFVGLPLEGQDHAATAQPAATQPAAASHAAAQPAAIPPTASQQLAGMDVDMAGAEVEEGPQALGSRNDLLPVYLRRHHGDYEQYRGAPIPERLLRLRQQRQQQQKQQQQQQRQQQQRHWLSDLLPETTRRRHSPFYGVYYLLDAPPFPCFDDDSEDVGGDWSEKEVFGPPMLTCSVKDPRYSDLVQSLLQDNDLLCFTAQTKDGHKKLSNQFYEISASISMSMLISAPKSIPKTTKPLLAANEILREMMDKFADMCTTSAAIFQLAKGGLRNERGGEGEHKAPGRCAGVVVPGWKITVDEVRYHQLPAAALNDDKYQRLFETLWRIKGTPDVSILLVLGMHFADHFAFEAAMIILVPVRPTADQGLSFRAATTLHPDRAKFKRVAVVHMEKTEPALGETEHLRLDCTAGHADI</sequence>
<feature type="region of interest" description="Disordered" evidence="1">
    <location>
        <begin position="121"/>
        <end position="141"/>
    </location>
</feature>
<accession>A0AAE0MXD3</accession>
<reference evidence="2" key="1">
    <citation type="journal article" date="2023" name="Mol. Phylogenet. Evol.">
        <title>Genome-scale phylogeny and comparative genomics of the fungal order Sordariales.</title>
        <authorList>
            <person name="Hensen N."/>
            <person name="Bonometti L."/>
            <person name="Westerberg I."/>
            <person name="Brannstrom I.O."/>
            <person name="Guillou S."/>
            <person name="Cros-Aarteil S."/>
            <person name="Calhoun S."/>
            <person name="Haridas S."/>
            <person name="Kuo A."/>
            <person name="Mondo S."/>
            <person name="Pangilinan J."/>
            <person name="Riley R."/>
            <person name="LaButti K."/>
            <person name="Andreopoulos B."/>
            <person name="Lipzen A."/>
            <person name="Chen C."/>
            <person name="Yan M."/>
            <person name="Daum C."/>
            <person name="Ng V."/>
            <person name="Clum A."/>
            <person name="Steindorff A."/>
            <person name="Ohm R.A."/>
            <person name="Martin F."/>
            <person name="Silar P."/>
            <person name="Natvig D.O."/>
            <person name="Lalanne C."/>
            <person name="Gautier V."/>
            <person name="Ament-Velasquez S.L."/>
            <person name="Kruys A."/>
            <person name="Hutchinson M.I."/>
            <person name="Powell A.J."/>
            <person name="Barry K."/>
            <person name="Miller A.N."/>
            <person name="Grigoriev I.V."/>
            <person name="Debuchy R."/>
            <person name="Gladieux P."/>
            <person name="Hiltunen Thoren M."/>
            <person name="Johannesson H."/>
        </authorList>
    </citation>
    <scope>NUCLEOTIDE SEQUENCE</scope>
    <source>
        <strain evidence="2">CBS 958.72</strain>
    </source>
</reference>
<evidence type="ECO:0000313" key="3">
    <source>
        <dbReference type="Proteomes" id="UP001287356"/>
    </source>
</evidence>
<dbReference type="AlphaFoldDB" id="A0AAE0MXD3"/>
<feature type="compositionally biased region" description="Low complexity" evidence="1">
    <location>
        <begin position="123"/>
        <end position="141"/>
    </location>
</feature>
<dbReference type="EMBL" id="JAULSN010000017">
    <property type="protein sequence ID" value="KAK3358333.1"/>
    <property type="molecule type" value="Genomic_DNA"/>
</dbReference>
<evidence type="ECO:0000256" key="1">
    <source>
        <dbReference type="SAM" id="MobiDB-lite"/>
    </source>
</evidence>
<feature type="region of interest" description="Disordered" evidence="1">
    <location>
        <begin position="37"/>
        <end position="61"/>
    </location>
</feature>
<protein>
    <submittedName>
        <fullName evidence="2">Uncharacterized protein</fullName>
    </submittedName>
</protein>
<comment type="caution">
    <text evidence="2">The sequence shown here is derived from an EMBL/GenBank/DDBJ whole genome shotgun (WGS) entry which is preliminary data.</text>
</comment>
<name>A0AAE0MXD3_9PEZI</name>
<gene>
    <name evidence="2" type="ORF">B0T24DRAFT_600219</name>
</gene>
<evidence type="ECO:0000313" key="2">
    <source>
        <dbReference type="EMBL" id="KAK3358333.1"/>
    </source>
</evidence>
<keyword evidence="3" id="KW-1185">Reference proteome</keyword>